<organism evidence="3 4">
    <name type="scientific">Maribacter cobaltidurans</name>
    <dbReference type="NCBI Taxonomy" id="1178778"/>
    <lineage>
        <taxon>Bacteria</taxon>
        <taxon>Pseudomonadati</taxon>
        <taxon>Bacteroidota</taxon>
        <taxon>Flavobacteriia</taxon>
        <taxon>Flavobacteriales</taxon>
        <taxon>Flavobacteriaceae</taxon>
        <taxon>Maribacter</taxon>
    </lineage>
</organism>
<name>A0A223V0N0_9FLAO</name>
<dbReference type="InterPro" id="IPR001296">
    <property type="entry name" value="Glyco_trans_1"/>
</dbReference>
<dbReference type="GO" id="GO:0016757">
    <property type="term" value="F:glycosyltransferase activity"/>
    <property type="evidence" value="ECO:0007669"/>
    <property type="project" value="UniProtKB-KW"/>
</dbReference>
<dbReference type="Proteomes" id="UP000215244">
    <property type="component" value="Chromosome"/>
</dbReference>
<gene>
    <name evidence="3" type="ORF">CJ263_00585</name>
</gene>
<dbReference type="Pfam" id="PF00534">
    <property type="entry name" value="Glycos_transf_1"/>
    <property type="match status" value="1"/>
</dbReference>
<dbReference type="OrthoDB" id="798298at2"/>
<dbReference type="Gene3D" id="3.40.50.2000">
    <property type="entry name" value="Glycogen Phosphorylase B"/>
    <property type="match status" value="2"/>
</dbReference>
<evidence type="ECO:0000256" key="1">
    <source>
        <dbReference type="ARBA" id="ARBA00022676"/>
    </source>
</evidence>
<dbReference type="SUPFAM" id="SSF53756">
    <property type="entry name" value="UDP-Glycosyltransferase/glycogen phosphorylase"/>
    <property type="match status" value="1"/>
</dbReference>
<proteinExistence type="predicted"/>
<dbReference type="EMBL" id="CP022957">
    <property type="protein sequence ID" value="ASV28846.1"/>
    <property type="molecule type" value="Genomic_DNA"/>
</dbReference>
<keyword evidence="1" id="KW-0328">Glycosyltransferase</keyword>
<sequence>MKNKKKDLYIINTNYPYGKTETFLENEVVFLAPYFNKIYLFPLNYPSKDFFVREVPPNVVYKSASLDKKHYKRILKFLFKRSPSKNHIFDLVNLFKSDKGHYGSKLKRWFFSFLIDRAFYKSKHFKFIKNNIKPNDILYFYWGGSKSIYASRFNHPNTFIRIHGGEINFERNRGYIPLFNKLFKSNATYLAISEKVRETIIKYNKGINVVVNRLGTYDYGLGPINEKKSTICIVSCSNVIPLKRVHLILEALDQIKDINVEWVHFGDGPLLKEIKIKAKKLSSNITPIFKGRVLNQTVLNFYKKNSVDAFINVSTTEGVPVSIMEALSFGIPCFATDVGATAEIVNNKNGKIVPKEFDSKEIVKFIYKIKTSNYIQKRSKARETWELDYNANKNYKKLIELFYST</sequence>
<evidence type="ECO:0000313" key="3">
    <source>
        <dbReference type="EMBL" id="ASV28846.1"/>
    </source>
</evidence>
<evidence type="ECO:0000256" key="2">
    <source>
        <dbReference type="ARBA" id="ARBA00022679"/>
    </source>
</evidence>
<protein>
    <submittedName>
        <fullName evidence="3">Uncharacterized protein</fullName>
    </submittedName>
</protein>
<dbReference type="PANTHER" id="PTHR12526">
    <property type="entry name" value="GLYCOSYLTRANSFERASE"/>
    <property type="match status" value="1"/>
</dbReference>
<dbReference type="AlphaFoldDB" id="A0A223V0N0"/>
<keyword evidence="4" id="KW-1185">Reference proteome</keyword>
<keyword evidence="2" id="KW-0808">Transferase</keyword>
<dbReference type="RefSeq" id="WP_094995481.1">
    <property type="nucleotide sequence ID" value="NZ_BMJL01000001.1"/>
</dbReference>
<reference evidence="3 4" key="1">
    <citation type="submission" date="2017-08" db="EMBL/GenBank/DDBJ databases">
        <title>The complete genome sequence of Maribacter sp. B1, isolated from deep-sea sediment.</title>
        <authorList>
            <person name="Wu Y.-H."/>
            <person name="Cheng H."/>
            <person name="Xu X.-W."/>
        </authorList>
    </citation>
    <scope>NUCLEOTIDE SEQUENCE [LARGE SCALE GENOMIC DNA]</scope>
    <source>
        <strain evidence="3 4">B1</strain>
    </source>
</reference>
<accession>A0A223V0N0</accession>
<dbReference type="PANTHER" id="PTHR12526:SF629">
    <property type="entry name" value="TEICHURONIC ACID BIOSYNTHESIS GLYCOSYLTRANSFERASE TUAH-RELATED"/>
    <property type="match status" value="1"/>
</dbReference>
<evidence type="ECO:0000313" key="4">
    <source>
        <dbReference type="Proteomes" id="UP000215244"/>
    </source>
</evidence>
<dbReference type="KEGG" id="marb:CJ263_00585"/>